<gene>
    <name evidence="6" type="ORF">EDC05_002938</name>
</gene>
<evidence type="ECO:0000313" key="6">
    <source>
        <dbReference type="EMBL" id="KAJ1992270.1"/>
    </source>
</evidence>
<protein>
    <submittedName>
        <fullName evidence="6">Uncharacterized protein</fullName>
    </submittedName>
</protein>
<keyword evidence="4" id="KW-0539">Nucleus</keyword>
<feature type="region of interest" description="Disordered" evidence="5">
    <location>
        <begin position="524"/>
        <end position="543"/>
    </location>
</feature>
<sequence length="2348" mass="259340">MANIIWEPEKFAHLNKLLEESLELTSDSPPFEQLKKQLEKLKPDMAGLFEYPGKNPQHRSELEKGKYRTKQNRRYVLYVCALGTPTINGEKFKVSSDFITEAKKLSDFLDIDEDIASALVHKAGPYEKRYELPAAETSILLFFSEREAKLMTLSTLFAGGASSSVDESIRGDLEKYTGEILSSTLKASTKMFPERILGTMGELKAKQDRITTILNGPSADIPYQRDVVEFVYTKLSDERKQLTMLLFGIVRDYQLNSNELIAVVEWLRSSNVEDPATLRMAVALLVALGTAAEGTNQELSEVAALDKISHLVRDSEFLVKLNTEIIDKQWNDDGMKGFVWLQWSLLALFGMKRSPGFDQLIGYREDRVESIAEQAIQMGAYRFAVDYLLGFRVTDDLEYELSAEFEILQRQHIKQHTSSNAANGNADNSSANKDKSKAERYPHFTDIPSDMQWQIERTLEDTLSAFIGRMSSLIRRMRYSEEDAIYQAQQAEQQRIFQEEQRQQQQQQQQLMLQNGYRYSRPIAGNPCASTSNASAPSPEPRRDTEGLFLWITILYSDRPDAGLRFWGHADGERTELDDRLAVFLRWGSDCREQGMIRGYFNMLSALACGSQASICAHEFMSAADGNLMSPSRSQVASNQAPLCSWSALFGALDFYAGNLRQSEPDPLAEVPEIPTAEIALLRSFLRLCRSVVRYSIIARTTLYDSPEYNAIITMFNLLGCVVPVPLKASLIDTIAAFGELNPEIPYGDEVQTDNIRQTINEMARRSWMLLEQSQTLPTTSNLDALRNARPTGVQQVPMPDKTPSRKMVIGRGNSSRPVANRGGIVYELEEIEAAVETYPEMRAFVRLLSSLIHSSSSAPALSNMERDPVLYSAPSPSIPIDLGESYRIPGISPYIGFVLDNVLLKAEQRAYRYSSEKWSVYALSLDTLERCLGTMDLSGIVADANGPGATRSSNAFQQNSSLASKLRTLVTHPGFEIAIRILCGSKLLDTLLNILAVGVDTLNTATGDLSNSIEHAVLRTLRILLRILRVQNVLLRHAVPMLLESTDVLGFPINLPRSLTTLEQLLLTRKESVVRIVTFINCVVSPDICLATIKILHILSDSPIFNGVDDGLARNSGSLTLNRLVGMIDQSDESVRILHGFINSLELDEDSASESQSGALIGEAAKGFTSGLEDQQPTAPLQSIRMSIIDLLLANLSPAKPAPTIAHYLLGFSLTKPATDDLPDPSQRATCLHAILDLLRKDRLVSENSDSSNAYEYDLRSSALLVVRPRLAERCYHLIYHLCSDPVTSDVTMRFLRARENFFSTQISTMPSSIVPDLQQVDVDSYLAGLSDTDVINAFAGLYSPIQVYAQMHARAWLWRSTALELHSLVLQDSRSRAKLIVEWLVGDAGQSSGADLDENDVFSVLPGSGAQSFLDSRMRVLALFDCLRQAYRDSSYALRRQQRKTEKEYLSDRSSLADGDDDGAIGESSGVASFNSHTNSGSALDTDILNVDVNSCVVANERGCSVYDLHALVALLRQAERTLESSGALNSVATRQRVHAIIRRIVIRCYFANQERELFFAYSSALRGWKEIAEIVISSAWDKIESGGRAGRERTAFQMLRGLVRVLSENDPVYNPGKIISATSAPGWWIGPPSAEQELRHTELLTALAPTLALITERLSLEWTRSGILSRASLAMNKPGVSGQSRQLPPAIDSRLPVEPLVDVWKLLVAAALTPAAQSSLHLRGNVYAAMLHFLGGVRKLAAAEAEDSPSLSMSKQLAGPTGKQRSKSRLISGALDVLADSTLGDRLLESVSTDAADASDAWKTVAFSLLDALATVFNFEASPNRVVTFLARKNFFSSFVGSIIRREDQAIKATLQLDPASLNSLYIYEAKMAFFLRLAQRQDGAEKLLENGILDVLADCAFLDLRPSVSSESGSTSYADAFIPARAERYHQLLMPALDLLLVLVTKIGRDNLTLWMKVSRFISQHYSVLEAILKEAALPSHPLSIALLTEVKAITALVFYVSRHRAVLDREAALSGSGHVGISSLNMPMLALLPKFCASNNWTKRLLPTNDVERAQSQVPASTFDDDVKDSTASALGERPINDAQHTVFGQQASELVDSIVHNAISYAQSVTEQQPLGLSSPGGARSFRPAFSWSIEHSRESDYTPSLATLVAFVRRSLFQIERGRKARNEKLRLSKNSSEMTTADLRKLVSASPYVELSDDLNTSQMRALSSVLLAQQSQRIGRSVTMIVAAVEQALVLLWRHLSFFLAANVDASASSGDLYGPTSFGGMSGNRLPSALAMPSAQERDVLKSDASITLPPIFTNLSEMKLTVDDFASASTHTSFILMLVRRIKDLVLRDVSIV</sequence>
<evidence type="ECO:0000313" key="7">
    <source>
        <dbReference type="Proteomes" id="UP001151295"/>
    </source>
</evidence>
<dbReference type="Proteomes" id="UP001151295">
    <property type="component" value="Unassembled WGS sequence"/>
</dbReference>
<keyword evidence="3" id="KW-0813">Transport</keyword>
<accession>A0ABQ8PNP4</accession>
<comment type="subcellular location">
    <subcellularLocation>
        <location evidence="1">Nucleus</location>
    </subcellularLocation>
</comment>
<dbReference type="InterPro" id="IPR021827">
    <property type="entry name" value="Nup186/Nup192/Nup205"/>
</dbReference>
<proteinExistence type="inferred from homology"/>
<feature type="region of interest" description="Disordered" evidence="5">
    <location>
        <begin position="793"/>
        <end position="814"/>
    </location>
</feature>
<feature type="compositionally biased region" description="Low complexity" evidence="5">
    <location>
        <begin position="418"/>
        <end position="431"/>
    </location>
</feature>
<comment type="caution">
    <text evidence="6">The sequence shown here is derived from an EMBL/GenBank/DDBJ whole genome shotgun (WGS) entry which is preliminary data.</text>
</comment>
<organism evidence="6 7">
    <name type="scientific">Coemansia umbellata</name>
    <dbReference type="NCBI Taxonomy" id="1424467"/>
    <lineage>
        <taxon>Eukaryota</taxon>
        <taxon>Fungi</taxon>
        <taxon>Fungi incertae sedis</taxon>
        <taxon>Zoopagomycota</taxon>
        <taxon>Kickxellomycotina</taxon>
        <taxon>Kickxellomycetes</taxon>
        <taxon>Kickxellales</taxon>
        <taxon>Kickxellaceae</taxon>
        <taxon>Coemansia</taxon>
    </lineage>
</organism>
<reference evidence="6" key="1">
    <citation type="submission" date="2022-07" db="EMBL/GenBank/DDBJ databases">
        <title>Phylogenomic reconstructions and comparative analyses of Kickxellomycotina fungi.</title>
        <authorList>
            <person name="Reynolds N.K."/>
            <person name="Stajich J.E."/>
            <person name="Barry K."/>
            <person name="Grigoriev I.V."/>
            <person name="Crous P."/>
            <person name="Smith M.E."/>
        </authorList>
    </citation>
    <scope>NUCLEOTIDE SEQUENCE</scope>
    <source>
        <strain evidence="6">BCRC 34882</strain>
    </source>
</reference>
<name>A0ABQ8PNP4_9FUNG</name>
<keyword evidence="7" id="KW-1185">Reference proteome</keyword>
<dbReference type="EMBL" id="JANBQD010000029">
    <property type="protein sequence ID" value="KAJ1992270.1"/>
    <property type="molecule type" value="Genomic_DNA"/>
</dbReference>
<evidence type="ECO:0000256" key="3">
    <source>
        <dbReference type="ARBA" id="ARBA00022448"/>
    </source>
</evidence>
<comment type="similarity">
    <text evidence="2">Belongs to the NUP186/NUP192/NUP205 family.</text>
</comment>
<feature type="region of interest" description="Disordered" evidence="5">
    <location>
        <begin position="416"/>
        <end position="437"/>
    </location>
</feature>
<dbReference type="Pfam" id="PF11894">
    <property type="entry name" value="Nup192"/>
    <property type="match status" value="1"/>
</dbReference>
<dbReference type="PANTHER" id="PTHR31344:SF0">
    <property type="entry name" value="NUCLEAR PORE COMPLEX PROTEIN NUP205"/>
    <property type="match status" value="1"/>
</dbReference>
<evidence type="ECO:0000256" key="2">
    <source>
        <dbReference type="ARBA" id="ARBA00005892"/>
    </source>
</evidence>
<evidence type="ECO:0000256" key="4">
    <source>
        <dbReference type="ARBA" id="ARBA00023242"/>
    </source>
</evidence>
<dbReference type="PANTHER" id="PTHR31344">
    <property type="entry name" value="NUCLEAR PORE COMPLEX PROTEIN NUP205"/>
    <property type="match status" value="1"/>
</dbReference>
<evidence type="ECO:0000256" key="1">
    <source>
        <dbReference type="ARBA" id="ARBA00004123"/>
    </source>
</evidence>
<evidence type="ECO:0000256" key="5">
    <source>
        <dbReference type="SAM" id="MobiDB-lite"/>
    </source>
</evidence>